<proteinExistence type="predicted"/>
<name>A0A0C2V3X2_9BACL</name>
<protein>
    <submittedName>
        <fullName evidence="1">Uncharacterized protein</fullName>
    </submittedName>
</protein>
<reference evidence="1 2" key="1">
    <citation type="submission" date="2015-01" db="EMBL/GenBank/DDBJ databases">
        <title>Jeotgalibacillus campisalis genome sequencing.</title>
        <authorList>
            <person name="Goh K.M."/>
            <person name="Chan K.-G."/>
            <person name="Yaakop A.S."/>
            <person name="Ee R."/>
            <person name="Gan H.M."/>
            <person name="Chan C.S."/>
        </authorList>
    </citation>
    <scope>NUCLEOTIDE SEQUENCE [LARGE SCALE GENOMIC DNA]</scope>
    <source>
        <strain evidence="1 2">SF-57</strain>
    </source>
</reference>
<gene>
    <name evidence="1" type="ORF">KR50_32570</name>
</gene>
<evidence type="ECO:0000313" key="1">
    <source>
        <dbReference type="EMBL" id="KIL43737.1"/>
    </source>
</evidence>
<organism evidence="1 2">
    <name type="scientific">Jeotgalibacillus campisalis</name>
    <dbReference type="NCBI Taxonomy" id="220754"/>
    <lineage>
        <taxon>Bacteria</taxon>
        <taxon>Bacillati</taxon>
        <taxon>Bacillota</taxon>
        <taxon>Bacilli</taxon>
        <taxon>Bacillales</taxon>
        <taxon>Caryophanaceae</taxon>
        <taxon>Jeotgalibacillus</taxon>
    </lineage>
</organism>
<accession>A0A0C2V3X2</accession>
<dbReference type="EMBL" id="JXRR01000021">
    <property type="protein sequence ID" value="KIL43737.1"/>
    <property type="molecule type" value="Genomic_DNA"/>
</dbReference>
<comment type="caution">
    <text evidence="1">The sequence shown here is derived from an EMBL/GenBank/DDBJ whole genome shotgun (WGS) entry which is preliminary data.</text>
</comment>
<dbReference type="AlphaFoldDB" id="A0A0C2V3X2"/>
<evidence type="ECO:0000313" key="2">
    <source>
        <dbReference type="Proteomes" id="UP000031972"/>
    </source>
</evidence>
<dbReference type="Proteomes" id="UP000031972">
    <property type="component" value="Unassembled WGS sequence"/>
</dbReference>
<sequence>MNTANWSHRLALAVRKENLLEQKTARSMTGQHLSATSAF</sequence>
<keyword evidence="2" id="KW-1185">Reference proteome</keyword>